<dbReference type="InterPro" id="IPR000700">
    <property type="entry name" value="PAS-assoc_C"/>
</dbReference>
<dbReference type="SUPFAM" id="SSF55785">
    <property type="entry name" value="PYP-like sensor domain (PAS domain)"/>
    <property type="match status" value="1"/>
</dbReference>
<name>A0ABW2HSB5_9ACTN</name>
<comment type="caution">
    <text evidence="4">The sequence shown here is derived from an EMBL/GenBank/DDBJ whole genome shotgun (WGS) entry which is preliminary data.</text>
</comment>
<dbReference type="Proteomes" id="UP001596548">
    <property type="component" value="Unassembled WGS sequence"/>
</dbReference>
<evidence type="ECO:0000313" key="5">
    <source>
        <dbReference type="Proteomes" id="UP001596548"/>
    </source>
</evidence>
<sequence length="336" mass="35609">MPREESDALGLSEDEAHRRYAAEAFGRGETVDVTTRARINGKVKWLRAVIDAIRDADGHPVKIYGIIQDVTARENSRAKLAEVQEELREHKRSLAAEHRVATQLQQIVLPIPDAPIKLPGLRVGVRYLPAEQAGRVGGDWYHAAPGPDGAVILAVGDVAGHGLCAAATMAKLRHALAALAVTTTSDPATLLMHLNVLLCTTGPGEAAPAATGVVARYEPAGRTLIWAQAGHPAPLLARDGSTAELPRPAGPLLGALPRATYATATCTLEPDDLLVLYTDGLVEHRSGGVDAGLGRVIELLDSLATGPRPMEDFLSRLRRANPDDDTCVLAARPDPV</sequence>
<dbReference type="NCBIfam" id="TIGR00229">
    <property type="entry name" value="sensory_box"/>
    <property type="match status" value="1"/>
</dbReference>
<keyword evidence="1 4" id="KW-0378">Hydrolase</keyword>
<dbReference type="Pfam" id="PF07228">
    <property type="entry name" value="SpoIIE"/>
    <property type="match status" value="1"/>
</dbReference>
<dbReference type="Gene3D" id="3.60.40.10">
    <property type="entry name" value="PPM-type phosphatase domain"/>
    <property type="match status" value="1"/>
</dbReference>
<gene>
    <name evidence="4" type="ORF">ACFQS1_18520</name>
</gene>
<dbReference type="RefSeq" id="WP_378969763.1">
    <property type="nucleotide sequence ID" value="NZ_JBHTBJ010000012.1"/>
</dbReference>
<proteinExistence type="predicted"/>
<dbReference type="PROSITE" id="PS50113">
    <property type="entry name" value="PAC"/>
    <property type="match status" value="1"/>
</dbReference>
<evidence type="ECO:0000313" key="4">
    <source>
        <dbReference type="EMBL" id="MFC7275992.1"/>
    </source>
</evidence>
<dbReference type="PANTHER" id="PTHR43156:SF2">
    <property type="entry name" value="STAGE II SPORULATION PROTEIN E"/>
    <property type="match status" value="1"/>
</dbReference>
<keyword evidence="2" id="KW-0175">Coiled coil</keyword>
<keyword evidence="5" id="KW-1185">Reference proteome</keyword>
<dbReference type="InterPro" id="IPR035965">
    <property type="entry name" value="PAS-like_dom_sf"/>
</dbReference>
<dbReference type="PANTHER" id="PTHR43156">
    <property type="entry name" value="STAGE II SPORULATION PROTEIN E-RELATED"/>
    <property type="match status" value="1"/>
</dbReference>
<accession>A0ABW2HSB5</accession>
<evidence type="ECO:0000256" key="1">
    <source>
        <dbReference type="ARBA" id="ARBA00022801"/>
    </source>
</evidence>
<dbReference type="GO" id="GO:0004722">
    <property type="term" value="F:protein serine/threonine phosphatase activity"/>
    <property type="evidence" value="ECO:0007669"/>
    <property type="project" value="UniProtKB-EC"/>
</dbReference>
<evidence type="ECO:0000256" key="2">
    <source>
        <dbReference type="SAM" id="Coils"/>
    </source>
</evidence>
<dbReference type="InterPro" id="IPR036457">
    <property type="entry name" value="PPM-type-like_dom_sf"/>
</dbReference>
<protein>
    <submittedName>
        <fullName evidence="4">PP2C family protein-serine/threonine phosphatase</fullName>
        <ecNumber evidence="4">3.1.3.16</ecNumber>
    </submittedName>
</protein>
<dbReference type="InterPro" id="IPR001932">
    <property type="entry name" value="PPM-type_phosphatase-like_dom"/>
</dbReference>
<organism evidence="4 5">
    <name type="scientific">Paractinoplanes rhizophilus</name>
    <dbReference type="NCBI Taxonomy" id="1416877"/>
    <lineage>
        <taxon>Bacteria</taxon>
        <taxon>Bacillati</taxon>
        <taxon>Actinomycetota</taxon>
        <taxon>Actinomycetes</taxon>
        <taxon>Micromonosporales</taxon>
        <taxon>Micromonosporaceae</taxon>
        <taxon>Paractinoplanes</taxon>
    </lineage>
</organism>
<evidence type="ECO:0000259" key="3">
    <source>
        <dbReference type="PROSITE" id="PS50113"/>
    </source>
</evidence>
<dbReference type="EMBL" id="JBHTBJ010000012">
    <property type="protein sequence ID" value="MFC7275992.1"/>
    <property type="molecule type" value="Genomic_DNA"/>
</dbReference>
<dbReference type="Gene3D" id="3.30.450.20">
    <property type="entry name" value="PAS domain"/>
    <property type="match status" value="1"/>
</dbReference>
<dbReference type="SUPFAM" id="SSF81606">
    <property type="entry name" value="PP2C-like"/>
    <property type="match status" value="1"/>
</dbReference>
<dbReference type="EC" id="3.1.3.16" evidence="4"/>
<dbReference type="SMART" id="SM00331">
    <property type="entry name" value="PP2C_SIG"/>
    <property type="match status" value="1"/>
</dbReference>
<dbReference type="InterPro" id="IPR052016">
    <property type="entry name" value="Bact_Sigma-Reg"/>
</dbReference>
<dbReference type="InterPro" id="IPR000014">
    <property type="entry name" value="PAS"/>
</dbReference>
<feature type="domain" description="PAC" evidence="3">
    <location>
        <begin position="29"/>
        <end position="82"/>
    </location>
</feature>
<feature type="coiled-coil region" evidence="2">
    <location>
        <begin position="73"/>
        <end position="100"/>
    </location>
</feature>
<reference evidence="5" key="1">
    <citation type="journal article" date="2019" name="Int. J. Syst. Evol. Microbiol.">
        <title>The Global Catalogue of Microorganisms (GCM) 10K type strain sequencing project: providing services to taxonomists for standard genome sequencing and annotation.</title>
        <authorList>
            <consortium name="The Broad Institute Genomics Platform"/>
            <consortium name="The Broad Institute Genome Sequencing Center for Infectious Disease"/>
            <person name="Wu L."/>
            <person name="Ma J."/>
        </authorList>
    </citation>
    <scope>NUCLEOTIDE SEQUENCE [LARGE SCALE GENOMIC DNA]</scope>
    <source>
        <strain evidence="5">XZYJT-10</strain>
    </source>
</reference>